<dbReference type="SUPFAM" id="SSF50978">
    <property type="entry name" value="WD40 repeat-like"/>
    <property type="match status" value="1"/>
</dbReference>
<protein>
    <submittedName>
        <fullName evidence="1">Uncharacterized protein</fullName>
    </submittedName>
</protein>
<comment type="caution">
    <text evidence="1">The sequence shown here is derived from an EMBL/GenBank/DDBJ whole genome shotgun (WGS) entry which is preliminary data.</text>
</comment>
<evidence type="ECO:0000313" key="1">
    <source>
        <dbReference type="EMBL" id="KAK2839734.1"/>
    </source>
</evidence>
<dbReference type="Pfam" id="PF00400">
    <property type="entry name" value="WD40"/>
    <property type="match status" value="3"/>
</dbReference>
<dbReference type="PANTHER" id="PTHR19879">
    <property type="entry name" value="TRANSCRIPTION INITIATION FACTOR TFIID"/>
    <property type="match status" value="1"/>
</dbReference>
<dbReference type="SMART" id="SM00320">
    <property type="entry name" value="WD40"/>
    <property type="match status" value="3"/>
</dbReference>
<dbReference type="Proteomes" id="UP001187415">
    <property type="component" value="Unassembled WGS sequence"/>
</dbReference>
<dbReference type="AlphaFoldDB" id="A0AA88MP60"/>
<dbReference type="InterPro" id="IPR036322">
    <property type="entry name" value="WD40_repeat_dom_sf"/>
</dbReference>
<accession>A0AA88MP60</accession>
<keyword evidence="2" id="KW-1185">Reference proteome</keyword>
<dbReference type="InterPro" id="IPR001680">
    <property type="entry name" value="WD40_rpt"/>
</dbReference>
<sequence length="223" mass="24601">MVSPLCSLRPCSPPAPGRKLRLVGASLLLLQLRRQLPARLLHGRIRLVWCSDTGEEVTGRPLHGRTRPQQRVLTQRVSMLECYAVSEASVVACCFSPCCQMFVTGCTYGHLKLWDVDLSLLSAEKDAHDLGVTCCSFVPLFQVDGCCVQLRLASCGQDNQLKIWIVSQREGTACTMKLLHTLTSQSAPVLSCGFSSDGDLVVGVQWIKVLQYMTRTWGRCSTL</sequence>
<proteinExistence type="predicted"/>
<dbReference type="Gene3D" id="2.130.10.10">
    <property type="entry name" value="YVTN repeat-like/Quinoprotein amine dehydrogenase"/>
    <property type="match status" value="1"/>
</dbReference>
<dbReference type="InterPro" id="IPR015943">
    <property type="entry name" value="WD40/YVTN_repeat-like_dom_sf"/>
</dbReference>
<name>A0AA88MP60_CHASR</name>
<evidence type="ECO:0000313" key="2">
    <source>
        <dbReference type="Proteomes" id="UP001187415"/>
    </source>
</evidence>
<gene>
    <name evidence="1" type="ORF">Q5P01_013474</name>
</gene>
<dbReference type="PANTHER" id="PTHR19879:SF9">
    <property type="entry name" value="TRANSCRIPTION INITIATION FACTOR TFIID SUBUNIT 5"/>
    <property type="match status" value="1"/>
</dbReference>
<reference evidence="1" key="1">
    <citation type="submission" date="2023-07" db="EMBL/GenBank/DDBJ databases">
        <title>Chromosome-level Genome Assembly of Striped Snakehead (Channa striata).</title>
        <authorList>
            <person name="Liu H."/>
        </authorList>
    </citation>
    <scope>NUCLEOTIDE SEQUENCE</scope>
    <source>
        <strain evidence="1">Gz</strain>
        <tissue evidence="1">Muscle</tissue>
    </source>
</reference>
<organism evidence="1 2">
    <name type="scientific">Channa striata</name>
    <name type="common">Snakehead murrel</name>
    <name type="synonym">Ophicephalus striatus</name>
    <dbReference type="NCBI Taxonomy" id="64152"/>
    <lineage>
        <taxon>Eukaryota</taxon>
        <taxon>Metazoa</taxon>
        <taxon>Chordata</taxon>
        <taxon>Craniata</taxon>
        <taxon>Vertebrata</taxon>
        <taxon>Euteleostomi</taxon>
        <taxon>Actinopterygii</taxon>
        <taxon>Neopterygii</taxon>
        <taxon>Teleostei</taxon>
        <taxon>Neoteleostei</taxon>
        <taxon>Acanthomorphata</taxon>
        <taxon>Anabantaria</taxon>
        <taxon>Anabantiformes</taxon>
        <taxon>Channoidei</taxon>
        <taxon>Channidae</taxon>
        <taxon>Channa</taxon>
    </lineage>
</organism>
<dbReference type="EMBL" id="JAUPFM010000010">
    <property type="protein sequence ID" value="KAK2839734.1"/>
    <property type="molecule type" value="Genomic_DNA"/>
</dbReference>